<dbReference type="InterPro" id="IPR013762">
    <property type="entry name" value="Integrase-like_cat_sf"/>
</dbReference>
<dbReference type="EMBL" id="CP068391">
    <property type="protein sequence ID" value="QQX53698.1"/>
    <property type="molecule type" value="Genomic_DNA"/>
</dbReference>
<dbReference type="GO" id="GO:0003677">
    <property type="term" value="F:DNA binding"/>
    <property type="evidence" value="ECO:0007669"/>
    <property type="project" value="UniProtKB-KW"/>
</dbReference>
<comment type="similarity">
    <text evidence="1">Belongs to the 'phage' integrase family.</text>
</comment>
<sequence length="428" mass="46212">MQRYDHLSSTLKAFMLDKPDATREELKSHLKVMAEQFLTDSDAQGYWNMVEPNVDGVMMNLVEDTVSSLKEIAATKHLSTDQHRHIVEALSLLDDVKSKARGDARGLLNRMHGTESSGELTMISNHQNLKSDLPSIASATSISGLAAVYLSEHAVNLSASTLRVAQSNYKTLHEASSGVDMANHSRADLVALRDNLSETRSNSTVNALLAKLSTLLSWAKLNGHINNDYSAKLKFTKGADSKRKAFNPEQVGRLQAEAKGSAVEALVTIAAITGARLGELMQLEVSDVKEIDGITFIDINDDGEGKSLKNKYSRRVVPLVDGALGFDLQSFISGLPAAGPVFQFSKDKAGRDFRYLQERAGADGEGLTFHSLRHSMAGRLKAADVALTTAQAILGHSSNSITYDHYGKGAVAELVKMQDAIAVSLASS</sequence>
<evidence type="ECO:0000256" key="1">
    <source>
        <dbReference type="ARBA" id="ARBA00008857"/>
    </source>
</evidence>
<evidence type="ECO:0000313" key="7">
    <source>
        <dbReference type="Proteomes" id="UP000596176"/>
    </source>
</evidence>
<evidence type="ECO:0000313" key="6">
    <source>
        <dbReference type="EMBL" id="QQX53698.1"/>
    </source>
</evidence>
<name>A0A7U0N7A4_SERPR</name>
<dbReference type="InterPro" id="IPR002104">
    <property type="entry name" value="Integrase_catalytic"/>
</dbReference>
<dbReference type="PROSITE" id="PS51898">
    <property type="entry name" value="TYR_RECOMBINASE"/>
    <property type="match status" value="1"/>
</dbReference>
<evidence type="ECO:0000256" key="4">
    <source>
        <dbReference type="ARBA" id="ARBA00023172"/>
    </source>
</evidence>
<dbReference type="Proteomes" id="UP000596176">
    <property type="component" value="Chromosome"/>
</dbReference>
<dbReference type="InterPro" id="IPR010998">
    <property type="entry name" value="Integrase_recombinase_N"/>
</dbReference>
<dbReference type="AlphaFoldDB" id="A0A7U0N7A4"/>
<organism evidence="6 7">
    <name type="scientific">Serratia proteamaculans</name>
    <dbReference type="NCBI Taxonomy" id="28151"/>
    <lineage>
        <taxon>Bacteria</taxon>
        <taxon>Pseudomonadati</taxon>
        <taxon>Pseudomonadota</taxon>
        <taxon>Gammaproteobacteria</taxon>
        <taxon>Enterobacterales</taxon>
        <taxon>Yersiniaceae</taxon>
        <taxon>Serratia</taxon>
    </lineage>
</organism>
<dbReference type="Gene3D" id="1.10.443.10">
    <property type="entry name" value="Intergrase catalytic core"/>
    <property type="match status" value="1"/>
</dbReference>
<dbReference type="GO" id="GO:0015074">
    <property type="term" value="P:DNA integration"/>
    <property type="evidence" value="ECO:0007669"/>
    <property type="project" value="UniProtKB-KW"/>
</dbReference>
<dbReference type="Gene3D" id="1.10.150.130">
    <property type="match status" value="1"/>
</dbReference>
<feature type="domain" description="Tyr recombinase" evidence="5">
    <location>
        <begin position="241"/>
        <end position="419"/>
    </location>
</feature>
<dbReference type="CDD" id="cd01184">
    <property type="entry name" value="INT_C_like_1"/>
    <property type="match status" value="1"/>
</dbReference>
<keyword evidence="3" id="KW-0238">DNA-binding</keyword>
<dbReference type="RefSeq" id="WP_207977627.1">
    <property type="nucleotide sequence ID" value="NZ_CP068391.1"/>
</dbReference>
<evidence type="ECO:0000259" key="5">
    <source>
        <dbReference type="PROSITE" id="PS51898"/>
    </source>
</evidence>
<keyword evidence="4" id="KW-0233">DNA recombination</keyword>
<gene>
    <name evidence="6" type="ORF">JKX24_01305</name>
</gene>
<dbReference type="InterPro" id="IPR011010">
    <property type="entry name" value="DNA_brk_join_enz"/>
</dbReference>
<dbReference type="InterPro" id="IPR050090">
    <property type="entry name" value="Tyrosine_recombinase_XerCD"/>
</dbReference>
<dbReference type="PANTHER" id="PTHR30349:SF41">
    <property type="entry name" value="INTEGRASE_RECOMBINASE PROTEIN MJ0367-RELATED"/>
    <property type="match status" value="1"/>
</dbReference>
<evidence type="ECO:0000256" key="2">
    <source>
        <dbReference type="ARBA" id="ARBA00022908"/>
    </source>
</evidence>
<proteinExistence type="inferred from homology"/>
<keyword evidence="2" id="KW-0229">DNA integration</keyword>
<dbReference type="PANTHER" id="PTHR30349">
    <property type="entry name" value="PHAGE INTEGRASE-RELATED"/>
    <property type="match status" value="1"/>
</dbReference>
<evidence type="ECO:0000256" key="3">
    <source>
        <dbReference type="ARBA" id="ARBA00023125"/>
    </source>
</evidence>
<protein>
    <submittedName>
        <fullName evidence="6">Site-specific integrase</fullName>
    </submittedName>
</protein>
<reference evidence="6 7" key="1">
    <citation type="submission" date="2021-01" db="EMBL/GenBank/DDBJ databases">
        <title>Chromosome sequence of Serratia proteamaculans strain 94 rif-r, isolated from spoiled beef.</title>
        <authorList>
            <person name="Zaytseva Y.V."/>
            <person name="Iablokov S.N."/>
            <person name="Klyukina A."/>
        </authorList>
    </citation>
    <scope>NUCLEOTIDE SEQUENCE [LARGE SCALE GENOMIC DNA]</scope>
    <source>
        <strain evidence="6 7">94 rif-r</strain>
    </source>
</reference>
<dbReference type="Pfam" id="PF00589">
    <property type="entry name" value="Phage_integrase"/>
    <property type="match status" value="1"/>
</dbReference>
<dbReference type="SUPFAM" id="SSF56349">
    <property type="entry name" value="DNA breaking-rejoining enzymes"/>
    <property type="match status" value="1"/>
</dbReference>
<dbReference type="GO" id="GO:0006310">
    <property type="term" value="P:DNA recombination"/>
    <property type="evidence" value="ECO:0007669"/>
    <property type="project" value="UniProtKB-KW"/>
</dbReference>
<accession>A0A7U0N7A4</accession>